<keyword evidence="7" id="KW-0812">Transmembrane</keyword>
<name>A0A2N4Z083_KLEVA</name>
<reference evidence="9 10" key="1">
    <citation type="submission" date="2017-11" db="EMBL/GenBank/DDBJ databases">
        <authorList>
            <person name="Han C.G."/>
        </authorList>
    </citation>
    <scope>NUCLEOTIDE SEQUENCE [LARGE SCALE GENOMIC DNA]</scope>
    <source>
        <strain evidence="9 10">A8</strain>
    </source>
</reference>
<dbReference type="InterPro" id="IPR019533">
    <property type="entry name" value="Peptidase_S26"/>
</dbReference>
<dbReference type="Gene3D" id="2.10.109.10">
    <property type="entry name" value="Umud Fragment, subunit A"/>
    <property type="match status" value="1"/>
</dbReference>
<feature type="active site" evidence="6">
    <location>
        <position position="101"/>
    </location>
</feature>
<evidence type="ECO:0000256" key="2">
    <source>
        <dbReference type="ARBA" id="ARBA00009370"/>
    </source>
</evidence>
<dbReference type="InterPro" id="IPR019758">
    <property type="entry name" value="Pept_S26A_signal_pept_1_CS"/>
</dbReference>
<evidence type="ECO:0000256" key="3">
    <source>
        <dbReference type="ARBA" id="ARBA00013208"/>
    </source>
</evidence>
<accession>A0A2N4Z083</accession>
<dbReference type="Pfam" id="PF10502">
    <property type="entry name" value="Peptidase_S26"/>
    <property type="match status" value="1"/>
</dbReference>
<proteinExistence type="inferred from homology"/>
<evidence type="ECO:0000256" key="6">
    <source>
        <dbReference type="PIRSR" id="PIRSR600223-1"/>
    </source>
</evidence>
<dbReference type="AlphaFoldDB" id="A0A2N4Z083"/>
<dbReference type="NCBIfam" id="TIGR02227">
    <property type="entry name" value="sigpep_I_bact"/>
    <property type="match status" value="1"/>
</dbReference>
<feature type="domain" description="Peptidase S26" evidence="8">
    <location>
        <begin position="28"/>
        <end position="216"/>
    </location>
</feature>
<comment type="catalytic activity">
    <reaction evidence="1 7">
        <text>Cleavage of hydrophobic, N-terminal signal or leader sequences from secreted and periplasmic proteins.</text>
        <dbReference type="EC" id="3.4.21.89"/>
    </reaction>
</comment>
<dbReference type="Proteomes" id="UP000234412">
    <property type="component" value="Unassembled WGS sequence"/>
</dbReference>
<evidence type="ECO:0000313" key="9">
    <source>
        <dbReference type="EMBL" id="PLM93875.1"/>
    </source>
</evidence>
<dbReference type="PRINTS" id="PR00727">
    <property type="entry name" value="LEADERPTASE"/>
</dbReference>
<evidence type="ECO:0000256" key="5">
    <source>
        <dbReference type="ARBA" id="ARBA00022801"/>
    </source>
</evidence>
<evidence type="ECO:0000259" key="8">
    <source>
        <dbReference type="Pfam" id="PF10502"/>
    </source>
</evidence>
<dbReference type="InterPro" id="IPR000223">
    <property type="entry name" value="Pept_S26A_signal_pept_1"/>
</dbReference>
<comment type="subcellular location">
    <subcellularLocation>
        <location evidence="7">Membrane</location>
        <topology evidence="7">Multi-pass membrane protein</topology>
    </subcellularLocation>
</comment>
<dbReference type="GO" id="GO:0016020">
    <property type="term" value="C:membrane"/>
    <property type="evidence" value="ECO:0007669"/>
    <property type="project" value="UniProtKB-SubCell"/>
</dbReference>
<dbReference type="PANTHER" id="PTHR43390:SF1">
    <property type="entry name" value="CHLOROPLAST PROCESSING PEPTIDASE"/>
    <property type="match status" value="1"/>
</dbReference>
<dbReference type="InterPro" id="IPR036286">
    <property type="entry name" value="LexA/Signal_pep-like_sf"/>
</dbReference>
<comment type="caution">
    <text evidence="9">The sequence shown here is derived from an EMBL/GenBank/DDBJ whole genome shotgun (WGS) entry which is preliminary data.</text>
</comment>
<evidence type="ECO:0000256" key="7">
    <source>
        <dbReference type="RuleBase" id="RU362042"/>
    </source>
</evidence>
<dbReference type="EC" id="3.4.21.89" evidence="3 7"/>
<organism evidence="9 10">
    <name type="scientific">Klebsiella variicola</name>
    <dbReference type="NCBI Taxonomy" id="244366"/>
    <lineage>
        <taxon>Bacteria</taxon>
        <taxon>Pseudomonadati</taxon>
        <taxon>Pseudomonadota</taxon>
        <taxon>Gammaproteobacteria</taxon>
        <taxon>Enterobacterales</taxon>
        <taxon>Enterobacteriaceae</taxon>
        <taxon>Klebsiella/Raoultella group</taxon>
        <taxon>Klebsiella</taxon>
        <taxon>Klebsiella pneumoniae complex</taxon>
    </lineage>
</organism>
<dbReference type="GO" id="GO:0006465">
    <property type="term" value="P:signal peptide processing"/>
    <property type="evidence" value="ECO:0007669"/>
    <property type="project" value="InterPro"/>
</dbReference>
<dbReference type="InterPro" id="IPR019757">
    <property type="entry name" value="Pept_S26A_signal_pept_1_Lys-AS"/>
</dbReference>
<evidence type="ECO:0000313" key="10">
    <source>
        <dbReference type="Proteomes" id="UP000234412"/>
    </source>
</evidence>
<feature type="transmembrane region" description="Helical" evidence="7">
    <location>
        <begin position="28"/>
        <end position="52"/>
    </location>
</feature>
<dbReference type="GO" id="GO:0009003">
    <property type="term" value="F:signal peptidase activity"/>
    <property type="evidence" value="ECO:0007669"/>
    <property type="project" value="UniProtKB-EC"/>
</dbReference>
<dbReference type="PROSITE" id="PS00760">
    <property type="entry name" value="SPASE_I_2"/>
    <property type="match status" value="1"/>
</dbReference>
<dbReference type="PANTHER" id="PTHR43390">
    <property type="entry name" value="SIGNAL PEPTIDASE I"/>
    <property type="match status" value="1"/>
</dbReference>
<keyword evidence="7" id="KW-0645">Protease</keyword>
<dbReference type="SUPFAM" id="SSF51306">
    <property type="entry name" value="LexA/Signal peptidase"/>
    <property type="match status" value="1"/>
</dbReference>
<dbReference type="GO" id="GO:0004252">
    <property type="term" value="F:serine-type endopeptidase activity"/>
    <property type="evidence" value="ECO:0007669"/>
    <property type="project" value="InterPro"/>
</dbReference>
<dbReference type="CDD" id="cd06530">
    <property type="entry name" value="S26_SPase_I"/>
    <property type="match status" value="1"/>
</dbReference>
<dbReference type="EMBL" id="PIDP01000557">
    <property type="protein sequence ID" value="PLM93875.1"/>
    <property type="molecule type" value="Genomic_DNA"/>
</dbReference>
<dbReference type="PROSITE" id="PS00761">
    <property type="entry name" value="SPASE_I_3"/>
    <property type="match status" value="1"/>
</dbReference>
<feature type="active site" evidence="6">
    <location>
        <position position="56"/>
    </location>
</feature>
<evidence type="ECO:0000256" key="1">
    <source>
        <dbReference type="ARBA" id="ARBA00000677"/>
    </source>
</evidence>
<keyword evidence="7" id="KW-0472">Membrane</keyword>
<protein>
    <recommendedName>
        <fullName evidence="4 7">Signal peptidase I</fullName>
        <ecNumber evidence="3 7">3.4.21.89</ecNumber>
    </recommendedName>
</protein>
<comment type="similarity">
    <text evidence="2 7">Belongs to the peptidase S26 family.</text>
</comment>
<reference evidence="9 10" key="2">
    <citation type="submission" date="2018-01" db="EMBL/GenBank/DDBJ databases">
        <title>Genomic study of Klebsiella pneumoniae.</title>
        <authorList>
            <person name="Yang Y."/>
            <person name="Bicalho R."/>
        </authorList>
    </citation>
    <scope>NUCLEOTIDE SEQUENCE [LARGE SCALE GENOMIC DNA]</scope>
    <source>
        <strain evidence="9 10">A8</strain>
    </source>
</reference>
<keyword evidence="7" id="KW-1133">Transmembrane helix</keyword>
<gene>
    <name evidence="9" type="primary">lepB</name>
    <name evidence="9" type="ORF">CWN47_16365</name>
</gene>
<keyword evidence="5 7" id="KW-0378">Hydrolase</keyword>
<comment type="caution">
    <text evidence="7">Lacks conserved residue(s) required for the propagation of feature annotation.</text>
</comment>
<sequence>MKPLIFVFIISVLYLAYQLLRSRRPKHWLIVSSSLSLAVILSFQFLGGVFLIPTESMSPTIKPGDLVIAQRVGGLFDHRAVQRGDVLVFNAPSVPGVYYVKRVLGIPGDTVTYNEDKVFSINGKQNGSLIKKDGFTTQYQAETDTAGQSYIFETDNRIGYVQTGKKWIIPEGYYFMVGDNRDHSLDSRYWDNPPGTPKNLRGLIHHDSLVGRVNFKIVNLGFLARGDSGDRSIKQRQQPHQR</sequence>
<evidence type="ECO:0000256" key="4">
    <source>
        <dbReference type="ARBA" id="ARBA00019232"/>
    </source>
</evidence>